<organism evidence="2 3">
    <name type="scientific">Blautia obeum</name>
    <dbReference type="NCBI Taxonomy" id="40520"/>
    <lineage>
        <taxon>Bacteria</taxon>
        <taxon>Bacillati</taxon>
        <taxon>Bacillota</taxon>
        <taxon>Clostridia</taxon>
        <taxon>Lachnospirales</taxon>
        <taxon>Lachnospiraceae</taxon>
        <taxon>Blautia</taxon>
    </lineage>
</organism>
<dbReference type="EMBL" id="QSKF01000003">
    <property type="protein sequence ID" value="RHE40966.1"/>
    <property type="molecule type" value="Genomic_DNA"/>
</dbReference>
<proteinExistence type="predicted"/>
<feature type="domain" description="DUF3786" evidence="1">
    <location>
        <begin position="26"/>
        <end position="192"/>
    </location>
</feature>
<name>A0A414J8Z9_9FIRM</name>
<dbReference type="Proteomes" id="UP000283745">
    <property type="component" value="Unassembled WGS sequence"/>
</dbReference>
<dbReference type="AlphaFoldDB" id="A0A414J8Z9"/>
<accession>A0A414J8Z9</accession>
<protein>
    <submittedName>
        <fullName evidence="2">DUF3786 domain-containing protein</fullName>
    </submittedName>
</protein>
<evidence type="ECO:0000313" key="2">
    <source>
        <dbReference type="EMBL" id="RHE40966.1"/>
    </source>
</evidence>
<gene>
    <name evidence="2" type="ORF">DW740_05380</name>
</gene>
<dbReference type="Pfam" id="PF12654">
    <property type="entry name" value="DUF3786"/>
    <property type="match status" value="1"/>
</dbReference>
<comment type="caution">
    <text evidence="2">The sequence shown here is derived from an EMBL/GenBank/DDBJ whole genome shotgun (WGS) entry which is preliminary data.</text>
</comment>
<sequence>MQRESNYEIMKHRMRDVFAQKDLVLAAEKWNLVINAKNIYVRFIARDYAINVENGIILRADDGTEADYNEAMTLYDILSREPALAFKKYVSIDSLSSLKSTFGRNNIFDSIKGTFDHQEPELARACEKLGGVPFGKSDVGYKLPVFQELSVILQFWSSDDEFEPELKLLCDQNIMSFMKYETMMFMLSHLINRLCEEMQKDGYSHRKR</sequence>
<evidence type="ECO:0000259" key="1">
    <source>
        <dbReference type="Pfam" id="PF12654"/>
    </source>
</evidence>
<dbReference type="InterPro" id="IPR024264">
    <property type="entry name" value="DUF3786"/>
</dbReference>
<reference evidence="2 3" key="1">
    <citation type="submission" date="2018-08" db="EMBL/GenBank/DDBJ databases">
        <title>A genome reference for cultivated species of the human gut microbiota.</title>
        <authorList>
            <person name="Zou Y."/>
            <person name="Xue W."/>
            <person name="Luo G."/>
        </authorList>
    </citation>
    <scope>NUCLEOTIDE SEQUENCE [LARGE SCALE GENOMIC DNA]</scope>
    <source>
        <strain evidence="2 3">AM28-23</strain>
    </source>
</reference>
<evidence type="ECO:0000313" key="3">
    <source>
        <dbReference type="Proteomes" id="UP000283745"/>
    </source>
</evidence>